<accession>A0A4S3JL67</accession>
<organism evidence="1 2">
    <name type="scientific">Aspergillus tanneri</name>
    <dbReference type="NCBI Taxonomy" id="1220188"/>
    <lineage>
        <taxon>Eukaryota</taxon>
        <taxon>Fungi</taxon>
        <taxon>Dikarya</taxon>
        <taxon>Ascomycota</taxon>
        <taxon>Pezizomycotina</taxon>
        <taxon>Eurotiomycetes</taxon>
        <taxon>Eurotiomycetidae</taxon>
        <taxon>Eurotiales</taxon>
        <taxon>Aspergillaceae</taxon>
        <taxon>Aspergillus</taxon>
        <taxon>Aspergillus subgen. Circumdati</taxon>
    </lineage>
</organism>
<sequence>MKFKSHTRLTHTLFEM</sequence>
<evidence type="ECO:0000313" key="2">
    <source>
        <dbReference type="Proteomes" id="UP000308092"/>
    </source>
</evidence>
<dbReference type="AlphaFoldDB" id="A0A4S3JL67"/>
<name>A0A4S3JL67_9EURO</name>
<gene>
    <name evidence="1" type="ORF">EYZ11_005132</name>
</gene>
<evidence type="ECO:0000313" key="1">
    <source>
        <dbReference type="EMBL" id="THC95408.1"/>
    </source>
</evidence>
<reference evidence="1 2" key="1">
    <citation type="submission" date="2019-03" db="EMBL/GenBank/DDBJ databases">
        <title>The genome sequence of a newly discovered highly antifungal drug resistant Aspergillus species, Aspergillus tanneri NIH 1004.</title>
        <authorList>
            <person name="Mounaud S."/>
            <person name="Singh I."/>
            <person name="Joardar V."/>
            <person name="Pakala S."/>
            <person name="Pakala S."/>
            <person name="Venepally P."/>
            <person name="Hoover J."/>
            <person name="Nierman W."/>
            <person name="Chung J."/>
            <person name="Losada L."/>
        </authorList>
    </citation>
    <scope>NUCLEOTIDE SEQUENCE [LARGE SCALE GENOMIC DNA]</scope>
    <source>
        <strain evidence="1 2">NIH1004</strain>
    </source>
</reference>
<comment type="caution">
    <text evidence="1">The sequence shown here is derived from an EMBL/GenBank/DDBJ whole genome shotgun (WGS) entry which is preliminary data.</text>
</comment>
<dbReference type="EMBL" id="SOSA01000159">
    <property type="protein sequence ID" value="THC95408.1"/>
    <property type="molecule type" value="Genomic_DNA"/>
</dbReference>
<proteinExistence type="predicted"/>
<protein>
    <submittedName>
        <fullName evidence="1">Uncharacterized protein</fullName>
    </submittedName>
</protein>
<keyword evidence="2" id="KW-1185">Reference proteome</keyword>
<dbReference type="Proteomes" id="UP000308092">
    <property type="component" value="Unassembled WGS sequence"/>
</dbReference>
<dbReference type="VEuPathDB" id="FungiDB:EYZ11_005132"/>